<comment type="caution">
    <text evidence="2">The sequence shown here is derived from an EMBL/GenBank/DDBJ whole genome shotgun (WGS) entry which is preliminary data.</text>
</comment>
<protein>
    <submittedName>
        <fullName evidence="2">Uncharacterized protein</fullName>
    </submittedName>
</protein>
<organism evidence="2 3">
    <name type="scientific">Caerostris darwini</name>
    <dbReference type="NCBI Taxonomy" id="1538125"/>
    <lineage>
        <taxon>Eukaryota</taxon>
        <taxon>Metazoa</taxon>
        <taxon>Ecdysozoa</taxon>
        <taxon>Arthropoda</taxon>
        <taxon>Chelicerata</taxon>
        <taxon>Arachnida</taxon>
        <taxon>Araneae</taxon>
        <taxon>Araneomorphae</taxon>
        <taxon>Entelegynae</taxon>
        <taxon>Araneoidea</taxon>
        <taxon>Araneidae</taxon>
        <taxon>Caerostris</taxon>
    </lineage>
</organism>
<feature type="region of interest" description="Disordered" evidence="1">
    <location>
        <begin position="17"/>
        <end position="75"/>
    </location>
</feature>
<dbReference type="Proteomes" id="UP001054837">
    <property type="component" value="Unassembled WGS sequence"/>
</dbReference>
<keyword evidence="3" id="KW-1185">Reference proteome</keyword>
<proteinExistence type="predicted"/>
<dbReference type="AlphaFoldDB" id="A0AAV4MN53"/>
<gene>
    <name evidence="2" type="ORF">CDAR_72701</name>
</gene>
<reference evidence="2 3" key="1">
    <citation type="submission" date="2021-06" db="EMBL/GenBank/DDBJ databases">
        <title>Caerostris darwini draft genome.</title>
        <authorList>
            <person name="Kono N."/>
            <person name="Arakawa K."/>
        </authorList>
    </citation>
    <scope>NUCLEOTIDE SEQUENCE [LARGE SCALE GENOMIC DNA]</scope>
</reference>
<accession>A0AAV4MN53</accession>
<dbReference type="EMBL" id="BPLQ01000562">
    <property type="protein sequence ID" value="GIX72911.1"/>
    <property type="molecule type" value="Genomic_DNA"/>
</dbReference>
<name>A0AAV4MN53_9ARAC</name>
<evidence type="ECO:0000313" key="3">
    <source>
        <dbReference type="Proteomes" id="UP001054837"/>
    </source>
</evidence>
<evidence type="ECO:0000256" key="1">
    <source>
        <dbReference type="SAM" id="MobiDB-lite"/>
    </source>
</evidence>
<evidence type="ECO:0000313" key="2">
    <source>
        <dbReference type="EMBL" id="GIX72911.1"/>
    </source>
</evidence>
<sequence>MFRRLCVISERVLQTGDALGAGGMGPGHEAPPAEEEEETSQIHGIHGPRHGGLHRTHSGHPHGLPQEESALVTGGNGARFACESFDAR</sequence>
<feature type="compositionally biased region" description="Basic residues" evidence="1">
    <location>
        <begin position="46"/>
        <end position="60"/>
    </location>
</feature>